<feature type="region of interest" description="Disordered" evidence="1">
    <location>
        <begin position="246"/>
        <end position="321"/>
    </location>
</feature>
<organism evidence="2 3">
    <name type="scientific">Halorubrum miltondacostae</name>
    <dbReference type="NCBI Taxonomy" id="3076378"/>
    <lineage>
        <taxon>Archaea</taxon>
        <taxon>Methanobacteriati</taxon>
        <taxon>Methanobacteriota</taxon>
        <taxon>Stenosarchaea group</taxon>
        <taxon>Halobacteria</taxon>
        <taxon>Halobacteriales</taxon>
        <taxon>Haloferacaceae</taxon>
        <taxon>Halorubrum</taxon>
    </lineage>
</organism>
<proteinExistence type="predicted"/>
<keyword evidence="3" id="KW-1185">Reference proteome</keyword>
<sequence length="372" mass="40387">MSVNQKVEAMREARGQFSDKQAEFEAYAAEFAAGVDAKRDTSELSEARASFQAELERTDGEFRAYADEFDDELARFDAAVDERVEAIDAVRDRFAAYSETFESDVHAIQDVDGLLDAIAELGAEMAATETMFDEYADRFADDVVAIQDISELVTAIEALRTEFADVSAAFEGYAETFNGNVSDFNADIADQSDAFAAAAEAFAEYGESFHEMKVQPMVGDIDAFCAEFSDTEAEFRSFVKEFYGGDETANDTSADTTDVAETGTTVPVNDPSTASDDAGDTDGGSPDEESADTESSGDAAVQTTADSGEDDSAGDSTAVDVDPVSEGMVRCLICDEYYQAITEPHLQTHDMSIQDYRKEYGEEVPLRPENKE</sequence>
<feature type="compositionally biased region" description="Acidic residues" evidence="1">
    <location>
        <begin position="277"/>
        <end position="292"/>
    </location>
</feature>
<dbReference type="Proteomes" id="UP001567572">
    <property type="component" value="Unassembled WGS sequence"/>
</dbReference>
<name>A0ABD5M6B7_9EURY</name>
<dbReference type="InterPro" id="IPR008639">
    <property type="entry name" value="Gas-vesicle_GvpC_halobac"/>
</dbReference>
<accession>A0ABD5M6B7</accession>
<dbReference type="AlphaFoldDB" id="A0ABD5M6B7"/>
<dbReference type="EMBL" id="JBEDNY010000005">
    <property type="protein sequence ID" value="MEZ3164917.1"/>
    <property type="molecule type" value="Genomic_DNA"/>
</dbReference>
<reference evidence="2 3" key="1">
    <citation type="submission" date="2024-06" db="EMBL/GenBank/DDBJ databases">
        <title>Halorubrum miltondacostae sp. nov., a potential PHA producer isolated from an inland solar saltern in Rio Maior, Portugal.</title>
        <authorList>
            <person name="Albuquerque L."/>
            <person name="Viver T."/>
            <person name="Barroso C."/>
            <person name="Claudino R."/>
            <person name="Galvan M."/>
            <person name="Simoes G."/>
            <person name="Lobo Da Cunha A."/>
            <person name="Egas C."/>
        </authorList>
    </citation>
    <scope>NUCLEOTIDE SEQUENCE [LARGE SCALE GENOMIC DNA]</scope>
    <source>
        <strain evidence="2 3">RMP-11</strain>
    </source>
</reference>
<dbReference type="Pfam" id="PF05465">
    <property type="entry name" value="Halo_GVPC"/>
    <property type="match status" value="3"/>
</dbReference>
<evidence type="ECO:0000256" key="1">
    <source>
        <dbReference type="SAM" id="MobiDB-lite"/>
    </source>
</evidence>
<comment type="caution">
    <text evidence="2">The sequence shown here is derived from an EMBL/GenBank/DDBJ whole genome shotgun (WGS) entry which is preliminary data.</text>
</comment>
<evidence type="ECO:0000313" key="3">
    <source>
        <dbReference type="Proteomes" id="UP001567572"/>
    </source>
</evidence>
<dbReference type="RefSeq" id="WP_371162961.1">
    <property type="nucleotide sequence ID" value="NZ_JBEDNX010000007.1"/>
</dbReference>
<protein>
    <submittedName>
        <fullName evidence="2">Gas vesicle protein GvpC</fullName>
    </submittedName>
</protein>
<evidence type="ECO:0000313" key="2">
    <source>
        <dbReference type="EMBL" id="MEZ3164917.1"/>
    </source>
</evidence>
<gene>
    <name evidence="2" type="ORF">ABNG04_13680</name>
</gene>